<dbReference type="EMBL" id="CAEKDK010000001">
    <property type="protein sequence ID" value="CAB4266830.1"/>
    <property type="molecule type" value="Genomic_DNA"/>
</dbReference>
<feature type="compositionally biased region" description="Low complexity" evidence="1">
    <location>
        <begin position="24"/>
        <end position="38"/>
    </location>
</feature>
<dbReference type="PANTHER" id="PTHR33670">
    <property type="entry name" value="SPLICING FACTOR, PROLINE- AND GLUTAMINE-RICH-LIKE"/>
    <property type="match status" value="1"/>
</dbReference>
<evidence type="ECO:0000313" key="2">
    <source>
        <dbReference type="EMBL" id="CAB4266830.1"/>
    </source>
</evidence>
<dbReference type="AlphaFoldDB" id="A0A6J5TS37"/>
<name>A0A6J5TS37_PRUAR</name>
<organism evidence="2 3">
    <name type="scientific">Prunus armeniaca</name>
    <name type="common">Apricot</name>
    <name type="synonym">Armeniaca vulgaris</name>
    <dbReference type="NCBI Taxonomy" id="36596"/>
    <lineage>
        <taxon>Eukaryota</taxon>
        <taxon>Viridiplantae</taxon>
        <taxon>Streptophyta</taxon>
        <taxon>Embryophyta</taxon>
        <taxon>Tracheophyta</taxon>
        <taxon>Spermatophyta</taxon>
        <taxon>Magnoliopsida</taxon>
        <taxon>eudicotyledons</taxon>
        <taxon>Gunneridae</taxon>
        <taxon>Pentapetalae</taxon>
        <taxon>rosids</taxon>
        <taxon>fabids</taxon>
        <taxon>Rosales</taxon>
        <taxon>Rosaceae</taxon>
        <taxon>Amygdaloideae</taxon>
        <taxon>Amygdaleae</taxon>
        <taxon>Prunus</taxon>
    </lineage>
</organism>
<accession>A0A6J5TS37</accession>
<protein>
    <submittedName>
        <fullName evidence="2">Uncharacterized protein</fullName>
    </submittedName>
</protein>
<gene>
    <name evidence="2" type="ORF">CURHAP_LOCUS9344</name>
</gene>
<reference evidence="2 3" key="1">
    <citation type="submission" date="2020-05" db="EMBL/GenBank/DDBJ databases">
        <authorList>
            <person name="Campoy J."/>
            <person name="Schneeberger K."/>
            <person name="Spophaly S."/>
        </authorList>
    </citation>
    <scope>NUCLEOTIDE SEQUENCE [LARGE SCALE GENOMIC DNA]</scope>
    <source>
        <strain evidence="2">PruArmRojPasFocal</strain>
    </source>
</reference>
<sequence>MGVQVLSPQNCLKDSLSPQQALMNSNRNPNPNRVRTSPQTDRKKRRPTRPNNNPPAPVQKPAAPKNIVMGQVKILKRGKEIPKATPVRSPPKQNPKPQVPDLGSTSRMGPDPKKVPVLPKPAKLPEPNWASGFYAGSSSCIAAPPPESLPLPSFFAKKSAPSRTDEAASVLLKLLRLNLS</sequence>
<evidence type="ECO:0000256" key="1">
    <source>
        <dbReference type="SAM" id="MobiDB-lite"/>
    </source>
</evidence>
<feature type="compositionally biased region" description="Pro residues" evidence="1">
    <location>
        <begin position="88"/>
        <end position="98"/>
    </location>
</feature>
<evidence type="ECO:0000313" key="3">
    <source>
        <dbReference type="Proteomes" id="UP000507222"/>
    </source>
</evidence>
<proteinExistence type="predicted"/>
<dbReference type="PANTHER" id="PTHR33670:SF17">
    <property type="entry name" value="ANTHER-SPECIFIC PROLINE-RICH PROTEIN APG"/>
    <property type="match status" value="1"/>
</dbReference>
<feature type="compositionally biased region" description="Polar residues" evidence="1">
    <location>
        <begin position="1"/>
        <end position="23"/>
    </location>
</feature>
<dbReference type="Proteomes" id="UP000507222">
    <property type="component" value="Unassembled WGS sequence"/>
</dbReference>
<feature type="region of interest" description="Disordered" evidence="1">
    <location>
        <begin position="1"/>
        <end position="123"/>
    </location>
</feature>